<dbReference type="Pfam" id="PF00134">
    <property type="entry name" value="Cyclin_N"/>
    <property type="match status" value="1"/>
</dbReference>
<gene>
    <name evidence="12" type="ORF">B0H16DRAFT_1879143</name>
</gene>
<dbReference type="InterPro" id="IPR036915">
    <property type="entry name" value="Cyclin-like_sf"/>
</dbReference>
<dbReference type="CDD" id="cd20513">
    <property type="entry name" value="CYCLIN_CCNC_rpt1"/>
    <property type="match status" value="1"/>
</dbReference>
<evidence type="ECO:0000313" key="13">
    <source>
        <dbReference type="Proteomes" id="UP001215598"/>
    </source>
</evidence>
<feature type="domain" description="Cyclin-like" evidence="11">
    <location>
        <begin position="47"/>
        <end position="142"/>
    </location>
</feature>
<evidence type="ECO:0000256" key="5">
    <source>
        <dbReference type="ARBA" id="ARBA00023127"/>
    </source>
</evidence>
<protein>
    <submittedName>
        <fullName evidence="12">Cyclin-like protein</fullName>
    </submittedName>
</protein>
<evidence type="ECO:0000259" key="11">
    <source>
        <dbReference type="SMART" id="SM00385"/>
    </source>
</evidence>
<evidence type="ECO:0000256" key="10">
    <source>
        <dbReference type="SAM" id="MobiDB-lite"/>
    </source>
</evidence>
<dbReference type="InterPro" id="IPR013763">
    <property type="entry name" value="Cyclin-like_dom"/>
</dbReference>
<comment type="caution">
    <text evidence="12">The sequence shown here is derived from an EMBL/GenBank/DDBJ whole genome shotgun (WGS) entry which is preliminary data.</text>
</comment>
<keyword evidence="6" id="KW-0010">Activator</keyword>
<keyword evidence="13" id="KW-1185">Reference proteome</keyword>
<evidence type="ECO:0000256" key="2">
    <source>
        <dbReference type="ARBA" id="ARBA00008638"/>
    </source>
</evidence>
<keyword evidence="5 9" id="KW-0195">Cyclin</keyword>
<dbReference type="PIRSF" id="PIRSF028758">
    <property type="entry name" value="Cyclin, C/H/G types"/>
    <property type="match status" value="1"/>
</dbReference>
<feature type="region of interest" description="Disordered" evidence="10">
    <location>
        <begin position="262"/>
        <end position="287"/>
    </location>
</feature>
<dbReference type="GO" id="GO:0006357">
    <property type="term" value="P:regulation of transcription by RNA polymerase II"/>
    <property type="evidence" value="ECO:0007669"/>
    <property type="project" value="InterPro"/>
</dbReference>
<evidence type="ECO:0000313" key="12">
    <source>
        <dbReference type="EMBL" id="KAJ7778525.1"/>
    </source>
</evidence>
<evidence type="ECO:0000256" key="6">
    <source>
        <dbReference type="ARBA" id="ARBA00023159"/>
    </source>
</evidence>
<dbReference type="EMBL" id="JARKIB010000007">
    <property type="protein sequence ID" value="KAJ7778525.1"/>
    <property type="molecule type" value="Genomic_DNA"/>
</dbReference>
<keyword evidence="4" id="KW-0805">Transcription regulation</keyword>
<proteinExistence type="inferred from homology"/>
<name>A0AAD7K9Q5_9AGAR</name>
<evidence type="ECO:0000256" key="4">
    <source>
        <dbReference type="ARBA" id="ARBA00023015"/>
    </source>
</evidence>
<keyword evidence="7" id="KW-0804">Transcription</keyword>
<dbReference type="CDD" id="cd20514">
    <property type="entry name" value="CYCLIN_CCNC_rpt2"/>
    <property type="match status" value="1"/>
</dbReference>
<evidence type="ECO:0000256" key="8">
    <source>
        <dbReference type="ARBA" id="ARBA00023242"/>
    </source>
</evidence>
<feature type="region of interest" description="Disordered" evidence="10">
    <location>
        <begin position="324"/>
        <end position="396"/>
    </location>
</feature>
<accession>A0AAD7K9Q5</accession>
<keyword evidence="3" id="KW-0678">Repressor</keyword>
<dbReference type="GO" id="GO:0016538">
    <property type="term" value="F:cyclin-dependent protein serine/threonine kinase regulator activity"/>
    <property type="evidence" value="ECO:0007669"/>
    <property type="project" value="InterPro"/>
</dbReference>
<dbReference type="GO" id="GO:0005634">
    <property type="term" value="C:nucleus"/>
    <property type="evidence" value="ECO:0007669"/>
    <property type="project" value="UniProtKB-SubCell"/>
</dbReference>
<sequence length="396" mass="43117">MATDFWSSSQYKRWIVDRATLRQARADDLLYVDDPEHLDFLAIYFAELVGKLGKKLRIAQRAIATATVFFRRFYLKNSYCETDPFIVIAACCYVAAKAEECPVHIKLVVQDARQIFCHEPYNAKNFPSDNSKLAEMEFYLVDDLECDLTVFHPYRTLLALCKSAESSEDSSEVQEEEAGEVGVGIAADDGPRYWGTGEGQLELPPNGLQTAWFIVNDTYRSELCLLYPPHLIAVAAIYLTCIFHPATHKTVATILASSAATAEQTTSMVAEPPRRSSRQAAERKKPAQDPLEFLAELNVSLPLVATIAQEIIAMYTLWDRYKEDGGASSSADPGSPAKGTPDSRADDESGGVVTPCAYDGGAAQDARGAVSGHVAPAVGTGQQDAGEDAGRGVASR</sequence>
<comment type="subcellular location">
    <subcellularLocation>
        <location evidence="1">Nucleus</location>
    </subcellularLocation>
</comment>
<reference evidence="12" key="1">
    <citation type="submission" date="2023-03" db="EMBL/GenBank/DDBJ databases">
        <title>Massive genome expansion in bonnet fungi (Mycena s.s.) driven by repeated elements and novel gene families across ecological guilds.</title>
        <authorList>
            <consortium name="Lawrence Berkeley National Laboratory"/>
            <person name="Harder C.B."/>
            <person name="Miyauchi S."/>
            <person name="Viragh M."/>
            <person name="Kuo A."/>
            <person name="Thoen E."/>
            <person name="Andreopoulos B."/>
            <person name="Lu D."/>
            <person name="Skrede I."/>
            <person name="Drula E."/>
            <person name="Henrissat B."/>
            <person name="Morin E."/>
            <person name="Kohler A."/>
            <person name="Barry K."/>
            <person name="LaButti K."/>
            <person name="Morin E."/>
            <person name="Salamov A."/>
            <person name="Lipzen A."/>
            <person name="Mereny Z."/>
            <person name="Hegedus B."/>
            <person name="Baldrian P."/>
            <person name="Stursova M."/>
            <person name="Weitz H."/>
            <person name="Taylor A."/>
            <person name="Grigoriev I.V."/>
            <person name="Nagy L.G."/>
            <person name="Martin F."/>
            <person name="Kauserud H."/>
        </authorList>
    </citation>
    <scope>NUCLEOTIDE SEQUENCE</scope>
    <source>
        <strain evidence="12">CBHHK182m</strain>
    </source>
</reference>
<dbReference type="SUPFAM" id="SSF47954">
    <property type="entry name" value="Cyclin-like"/>
    <property type="match status" value="2"/>
</dbReference>
<dbReference type="Gene3D" id="1.10.472.10">
    <property type="entry name" value="Cyclin-like"/>
    <property type="match status" value="2"/>
</dbReference>
<evidence type="ECO:0000256" key="3">
    <source>
        <dbReference type="ARBA" id="ARBA00022491"/>
    </source>
</evidence>
<feature type="compositionally biased region" description="Low complexity" evidence="10">
    <location>
        <begin position="326"/>
        <end position="337"/>
    </location>
</feature>
<feature type="domain" description="Cyclin-like" evidence="11">
    <location>
        <begin position="200"/>
        <end position="274"/>
    </location>
</feature>
<dbReference type="Proteomes" id="UP001215598">
    <property type="component" value="Unassembled WGS sequence"/>
</dbReference>
<dbReference type="SMART" id="SM00385">
    <property type="entry name" value="CYCLIN"/>
    <property type="match status" value="2"/>
</dbReference>
<dbReference type="AlphaFoldDB" id="A0AAD7K9Q5"/>
<evidence type="ECO:0000256" key="1">
    <source>
        <dbReference type="ARBA" id="ARBA00004123"/>
    </source>
</evidence>
<evidence type="ECO:0000256" key="9">
    <source>
        <dbReference type="RuleBase" id="RU000383"/>
    </source>
</evidence>
<organism evidence="12 13">
    <name type="scientific">Mycena metata</name>
    <dbReference type="NCBI Taxonomy" id="1033252"/>
    <lineage>
        <taxon>Eukaryota</taxon>
        <taxon>Fungi</taxon>
        <taxon>Dikarya</taxon>
        <taxon>Basidiomycota</taxon>
        <taxon>Agaricomycotina</taxon>
        <taxon>Agaricomycetes</taxon>
        <taxon>Agaricomycetidae</taxon>
        <taxon>Agaricales</taxon>
        <taxon>Marasmiineae</taxon>
        <taxon>Mycenaceae</taxon>
        <taxon>Mycena</taxon>
    </lineage>
</organism>
<keyword evidence="8" id="KW-0539">Nucleus</keyword>
<evidence type="ECO:0000256" key="7">
    <source>
        <dbReference type="ARBA" id="ARBA00023163"/>
    </source>
</evidence>
<dbReference type="InterPro" id="IPR006671">
    <property type="entry name" value="Cyclin_N"/>
</dbReference>
<dbReference type="PANTHER" id="PTHR10026">
    <property type="entry name" value="CYCLIN"/>
    <property type="match status" value="1"/>
</dbReference>
<dbReference type="FunFam" id="1.10.472.10:FF:000076">
    <property type="entry name" value="RNA polymerase II holoenzyme cyclin-like subunit"/>
    <property type="match status" value="1"/>
</dbReference>
<dbReference type="InterPro" id="IPR043198">
    <property type="entry name" value="Cyclin/Ssn8"/>
</dbReference>
<comment type="similarity">
    <text evidence="2">Belongs to the cyclin family. Cyclin C subfamily.</text>
</comment>